<dbReference type="InterPro" id="IPR036867">
    <property type="entry name" value="R3H_dom_sf"/>
</dbReference>
<dbReference type="Pfam" id="PF01395">
    <property type="entry name" value="PBP_GOBP"/>
    <property type="match status" value="1"/>
</dbReference>
<evidence type="ECO:0000256" key="3">
    <source>
        <dbReference type="ARBA" id="ARBA00022525"/>
    </source>
</evidence>
<feature type="region of interest" description="Disordered" evidence="4">
    <location>
        <begin position="154"/>
        <end position="230"/>
    </location>
</feature>
<organism evidence="6 7">
    <name type="scientific">Clunio marinus</name>
    <dbReference type="NCBI Taxonomy" id="568069"/>
    <lineage>
        <taxon>Eukaryota</taxon>
        <taxon>Metazoa</taxon>
        <taxon>Ecdysozoa</taxon>
        <taxon>Arthropoda</taxon>
        <taxon>Hexapoda</taxon>
        <taxon>Insecta</taxon>
        <taxon>Pterygota</taxon>
        <taxon>Neoptera</taxon>
        <taxon>Endopterygota</taxon>
        <taxon>Diptera</taxon>
        <taxon>Nematocera</taxon>
        <taxon>Chironomoidea</taxon>
        <taxon>Chironomidae</taxon>
        <taxon>Clunio</taxon>
    </lineage>
</organism>
<dbReference type="PANTHER" id="PTHR21678:SF0">
    <property type="entry name" value="C3H1-TYPE DOMAIN-CONTAINING PROTEIN"/>
    <property type="match status" value="1"/>
</dbReference>
<sequence length="715" mass="79879">MSYNSFNDRLLSCEDDEFVLKVDTDIRGYIENHPKNSVLLFPPVNSYRRFLIHKVCESITANQSQALSTFSIGVGVQRRTVICHRYQLIVDLKNISLKRTEETEFTWRYVNRNSVPKSTNCLGIQTSMGVENAQVADAPHSQTTVTDIELDQSVLNGNSSSDDPLNLSAKKNLSSRTRRPDRAVYVPRAKRSQTTPPASTSNQISSTKSHLTRKSDKSKSKSVDENHIENPCNSYSNCAVTCENFTSNTISNGDIINQNDFDQNIITDSEKNQKNLNNFCTMSEQATKELIIETAAEMDPGTTDKVDKDEKELIKASQEINRSNRKLIKQTFNSNVLEIEACGGEVETKTHEKAVNKDEDDWDTLFDDNGDCLDPKMLEELTTAVGKVNIEKPKSNYKIYQANVDLLSLEEFPHVLECSNFPAEFRTQDLMLLFSQYKESGFDIKWVDDTHCLVIFSSSKIAADVLTTSHSFVKLKPLNQATVESRSKAKKCAHSLQPYKQRPETCAALAKRLVSGALGVRVKATSEERENERRVLREAKDWLTVVSVFCVKLTKCFNVEVLNNLSNKMNNFGVFCLFIALPLIACGVDAKPNDKHMEMAKALLTECKATEGGSDSDLEKLISDSDPGTRSGHCMVACANEKIGLIKDGKLNKNGFLEAAKIVTSEANHVAKGAEIFSECEQTLNSITDRCDLAVAFEKCFHDGAKARNLEDFLH</sequence>
<dbReference type="OrthoDB" id="5418203at2759"/>
<dbReference type="InterPro" id="IPR001374">
    <property type="entry name" value="R3H_dom"/>
</dbReference>
<dbReference type="InterPro" id="IPR036728">
    <property type="entry name" value="PBP_GOBP_sf"/>
</dbReference>
<dbReference type="GO" id="GO:0005576">
    <property type="term" value="C:extracellular region"/>
    <property type="evidence" value="ECO:0007669"/>
    <property type="project" value="UniProtKB-SubCell"/>
</dbReference>
<dbReference type="Gene3D" id="3.30.1370.50">
    <property type="entry name" value="R3H-like domain"/>
    <property type="match status" value="1"/>
</dbReference>
<dbReference type="InterPro" id="IPR035979">
    <property type="entry name" value="RBD_domain_sf"/>
</dbReference>
<dbReference type="InterPro" id="IPR006170">
    <property type="entry name" value="PBP/GOBP"/>
</dbReference>
<evidence type="ECO:0000259" key="5">
    <source>
        <dbReference type="PROSITE" id="PS51061"/>
    </source>
</evidence>
<dbReference type="STRING" id="568069.A0A1J1IHH2"/>
<dbReference type="EMBL" id="CVRI01000052">
    <property type="protein sequence ID" value="CRK99701.1"/>
    <property type="molecule type" value="Genomic_DNA"/>
</dbReference>
<dbReference type="PANTHER" id="PTHR21678">
    <property type="entry name" value="GROWTH INHIBITION AND DIFFERENTIATION RELATED PROTEIN 88"/>
    <property type="match status" value="1"/>
</dbReference>
<evidence type="ECO:0000313" key="6">
    <source>
        <dbReference type="EMBL" id="CRK99701.1"/>
    </source>
</evidence>
<comment type="subcellular location">
    <subcellularLocation>
        <location evidence="1">Secreted</location>
    </subcellularLocation>
</comment>
<dbReference type="SMART" id="SM00708">
    <property type="entry name" value="PhBP"/>
    <property type="match status" value="1"/>
</dbReference>
<dbReference type="Proteomes" id="UP000183832">
    <property type="component" value="Unassembled WGS sequence"/>
</dbReference>
<feature type="domain" description="R3H" evidence="5">
    <location>
        <begin position="16"/>
        <end position="86"/>
    </location>
</feature>
<dbReference type="InterPro" id="IPR039884">
    <property type="entry name" value="R3HC1/R3HCL"/>
</dbReference>
<dbReference type="Gene3D" id="3.30.70.330">
    <property type="match status" value="1"/>
</dbReference>
<name>A0A1J1IHH2_9DIPT</name>
<dbReference type="GO" id="GO:0003676">
    <property type="term" value="F:nucleic acid binding"/>
    <property type="evidence" value="ECO:0007669"/>
    <property type="project" value="UniProtKB-UniRule"/>
</dbReference>
<dbReference type="SUPFAM" id="SSF47565">
    <property type="entry name" value="Insect pheromone/odorant-binding proteins"/>
    <property type="match status" value="1"/>
</dbReference>
<dbReference type="GO" id="GO:0005549">
    <property type="term" value="F:odorant binding"/>
    <property type="evidence" value="ECO:0007669"/>
    <property type="project" value="InterPro"/>
</dbReference>
<reference evidence="6 7" key="1">
    <citation type="submission" date="2015-04" db="EMBL/GenBank/DDBJ databases">
        <authorList>
            <person name="Syromyatnikov M.Y."/>
            <person name="Popov V.N."/>
        </authorList>
    </citation>
    <scope>NUCLEOTIDE SEQUENCE [LARGE SCALE GENOMIC DNA]</scope>
</reference>
<keyword evidence="7" id="KW-1185">Reference proteome</keyword>
<gene>
    <name evidence="6" type="ORF">CLUMA_CG012998</name>
</gene>
<proteinExistence type="inferred from homology"/>
<feature type="compositionally biased region" description="Polar residues" evidence="4">
    <location>
        <begin position="192"/>
        <end position="209"/>
    </location>
</feature>
<evidence type="ECO:0000256" key="2">
    <source>
        <dbReference type="ARBA" id="ARBA00008098"/>
    </source>
</evidence>
<accession>A0A1J1IHH2</accession>
<keyword evidence="3" id="KW-0964">Secreted</keyword>
<dbReference type="CDD" id="cd23992">
    <property type="entry name" value="PBP_GOBP"/>
    <property type="match status" value="1"/>
</dbReference>
<protein>
    <submittedName>
        <fullName evidence="6">CLUMA_CG012998, isoform A</fullName>
    </submittedName>
</protein>
<dbReference type="Pfam" id="PF01424">
    <property type="entry name" value="R3H"/>
    <property type="match status" value="1"/>
</dbReference>
<feature type="compositionally biased region" description="Polar residues" evidence="4">
    <location>
        <begin position="154"/>
        <end position="175"/>
    </location>
</feature>
<comment type="similarity">
    <text evidence="2">Belongs to the PBP/GOBP family.</text>
</comment>
<feature type="compositionally biased region" description="Basic and acidic residues" evidence="4">
    <location>
        <begin position="213"/>
        <end position="228"/>
    </location>
</feature>
<dbReference type="AlphaFoldDB" id="A0A1J1IHH2"/>
<dbReference type="PROSITE" id="PS51061">
    <property type="entry name" value="R3H"/>
    <property type="match status" value="1"/>
</dbReference>
<evidence type="ECO:0000256" key="1">
    <source>
        <dbReference type="ARBA" id="ARBA00004613"/>
    </source>
</evidence>
<dbReference type="InterPro" id="IPR012677">
    <property type="entry name" value="Nucleotide-bd_a/b_plait_sf"/>
</dbReference>
<dbReference type="SUPFAM" id="SSF54928">
    <property type="entry name" value="RNA-binding domain, RBD"/>
    <property type="match status" value="1"/>
</dbReference>
<dbReference type="Gene3D" id="1.10.238.20">
    <property type="entry name" value="Pheromone/general odorant binding protein domain"/>
    <property type="match status" value="1"/>
</dbReference>
<evidence type="ECO:0000313" key="7">
    <source>
        <dbReference type="Proteomes" id="UP000183832"/>
    </source>
</evidence>
<dbReference type="SUPFAM" id="SSF82708">
    <property type="entry name" value="R3H domain"/>
    <property type="match status" value="1"/>
</dbReference>
<evidence type="ECO:0000256" key="4">
    <source>
        <dbReference type="SAM" id="MobiDB-lite"/>
    </source>
</evidence>